<dbReference type="GO" id="GO:0016747">
    <property type="term" value="F:acyltransferase activity, transferring groups other than amino-acyl groups"/>
    <property type="evidence" value="ECO:0007669"/>
    <property type="project" value="InterPro"/>
</dbReference>
<gene>
    <name evidence="4" type="ORF">OD750_000055</name>
</gene>
<comment type="caution">
    <text evidence="4">The sequence shown here is derived from an EMBL/GenBank/DDBJ whole genome shotgun (WGS) entry which is preliminary data.</text>
</comment>
<dbReference type="Gene3D" id="3.40.630.30">
    <property type="match status" value="1"/>
</dbReference>
<dbReference type="AlphaFoldDB" id="A0A9X4BGD5"/>
<dbReference type="PROSITE" id="PS51186">
    <property type="entry name" value="GNAT"/>
    <property type="match status" value="1"/>
</dbReference>
<dbReference type="PANTHER" id="PTHR43420">
    <property type="entry name" value="ACETYLTRANSFERASE"/>
    <property type="match status" value="1"/>
</dbReference>
<evidence type="ECO:0000259" key="3">
    <source>
        <dbReference type="PROSITE" id="PS51186"/>
    </source>
</evidence>
<keyword evidence="5" id="KW-1185">Reference proteome</keyword>
<keyword evidence="1 4" id="KW-0808">Transferase</keyword>
<dbReference type="Pfam" id="PF08445">
    <property type="entry name" value="FR47"/>
    <property type="match status" value="1"/>
</dbReference>
<sequence length="220" mass="23753">MSAIIRNPVWQALTTRHAPLAIGDARARRYPGDVAPFFAVADASVAAADVVALMAPGEAGFVVDVLPDGLVAEPVGDILQMRLPTPVAAPDEPVLELRDVDVPDMLELTGIAYPFFFRPRTRLLGRYVGIRVDGRLVAMAGERMATHDAQEISAICTHPDHLGRGYAARLTLHVAAGAQARGDRAFLHVSASNTRAVALYRRLGFVVDATLPFWRTQRPA</sequence>
<dbReference type="InterPro" id="IPR050680">
    <property type="entry name" value="YpeA/RimI_acetyltransf"/>
</dbReference>
<proteinExistence type="predicted"/>
<name>A0A9X4BGD5_9GAMM</name>
<dbReference type="CDD" id="cd04301">
    <property type="entry name" value="NAT_SF"/>
    <property type="match status" value="1"/>
</dbReference>
<evidence type="ECO:0000313" key="4">
    <source>
        <dbReference type="EMBL" id="MDC8010933.1"/>
    </source>
</evidence>
<evidence type="ECO:0000256" key="1">
    <source>
        <dbReference type="ARBA" id="ARBA00022679"/>
    </source>
</evidence>
<reference evidence="4" key="1">
    <citation type="submission" date="2023-02" db="EMBL/GenBank/DDBJ databases">
        <title>Tahibacter soli sp. nov. isolated from soil.</title>
        <authorList>
            <person name="Baek J.H."/>
            <person name="Lee J.K."/>
            <person name="Choi D.G."/>
            <person name="Jeon C.O."/>
        </authorList>
    </citation>
    <scope>NUCLEOTIDE SEQUENCE</scope>
    <source>
        <strain evidence="4">BL</strain>
    </source>
</reference>
<evidence type="ECO:0000313" key="5">
    <source>
        <dbReference type="Proteomes" id="UP001139971"/>
    </source>
</evidence>
<dbReference type="SUPFAM" id="SSF55729">
    <property type="entry name" value="Acyl-CoA N-acyltransferases (Nat)"/>
    <property type="match status" value="1"/>
</dbReference>
<dbReference type="Proteomes" id="UP001139971">
    <property type="component" value="Unassembled WGS sequence"/>
</dbReference>
<dbReference type="InterPro" id="IPR016181">
    <property type="entry name" value="Acyl_CoA_acyltransferase"/>
</dbReference>
<accession>A0A9X4BGD5</accession>
<dbReference type="PANTHER" id="PTHR43420:SF3">
    <property type="entry name" value="N-ACETYLTRANSFERASE DOMAIN-CONTAINING PROTEIN"/>
    <property type="match status" value="1"/>
</dbReference>
<organism evidence="4 5">
    <name type="scientific">Tahibacter soli</name>
    <dbReference type="NCBI Taxonomy" id="2983605"/>
    <lineage>
        <taxon>Bacteria</taxon>
        <taxon>Pseudomonadati</taxon>
        <taxon>Pseudomonadota</taxon>
        <taxon>Gammaproteobacteria</taxon>
        <taxon>Lysobacterales</taxon>
        <taxon>Rhodanobacteraceae</taxon>
        <taxon>Tahibacter</taxon>
    </lineage>
</organism>
<keyword evidence="2 4" id="KW-0012">Acyltransferase</keyword>
<dbReference type="InterPro" id="IPR013653">
    <property type="entry name" value="GCN5-like_dom"/>
</dbReference>
<dbReference type="EMBL" id="JAOVZO020000001">
    <property type="protein sequence ID" value="MDC8010933.1"/>
    <property type="molecule type" value="Genomic_DNA"/>
</dbReference>
<dbReference type="EC" id="2.3.1.-" evidence="4"/>
<dbReference type="RefSeq" id="WP_263544822.1">
    <property type="nucleotide sequence ID" value="NZ_JAOVZO020000001.1"/>
</dbReference>
<evidence type="ECO:0000256" key="2">
    <source>
        <dbReference type="ARBA" id="ARBA00023315"/>
    </source>
</evidence>
<feature type="domain" description="N-acetyltransferase" evidence="3">
    <location>
        <begin position="92"/>
        <end position="220"/>
    </location>
</feature>
<protein>
    <submittedName>
        <fullName evidence="4">GNAT family N-acetyltransferase</fullName>
        <ecNumber evidence="4">2.3.1.-</ecNumber>
    </submittedName>
</protein>
<dbReference type="InterPro" id="IPR000182">
    <property type="entry name" value="GNAT_dom"/>
</dbReference>